<dbReference type="Pfam" id="PF12973">
    <property type="entry name" value="Cupin_7"/>
    <property type="match status" value="1"/>
</dbReference>
<comment type="caution">
    <text evidence="2">The sequence shown here is derived from an EMBL/GenBank/DDBJ whole genome shotgun (WGS) entry which is preliminary data.</text>
</comment>
<dbReference type="InterPro" id="IPR025979">
    <property type="entry name" value="ChrR-like_cupin_dom"/>
</dbReference>
<name>A0A0F9ECJ7_9ZZZZ</name>
<feature type="domain" description="ChrR-like cupin" evidence="1">
    <location>
        <begin position="10"/>
        <end position="89"/>
    </location>
</feature>
<protein>
    <recommendedName>
        <fullName evidence="1">ChrR-like cupin domain-containing protein</fullName>
    </recommendedName>
</protein>
<sequence>PSGVVGAGGGVRQAILPSAPGATIRLLSIPGGMAMPEHGHGGQEMTLVLQGAFIDGADTFRRGDVEWADAEVDHTPTALPGAPCICLAASDAKLRFKGWLPRLAQPFLRI</sequence>
<evidence type="ECO:0000313" key="2">
    <source>
        <dbReference type="EMBL" id="KKL63956.1"/>
    </source>
</evidence>
<dbReference type="Gene3D" id="2.60.120.10">
    <property type="entry name" value="Jelly Rolls"/>
    <property type="match status" value="1"/>
</dbReference>
<dbReference type="AlphaFoldDB" id="A0A0F9ECJ7"/>
<dbReference type="InterPro" id="IPR014710">
    <property type="entry name" value="RmlC-like_jellyroll"/>
</dbReference>
<evidence type="ECO:0000259" key="1">
    <source>
        <dbReference type="Pfam" id="PF12973"/>
    </source>
</evidence>
<accession>A0A0F9ECJ7</accession>
<organism evidence="2">
    <name type="scientific">marine sediment metagenome</name>
    <dbReference type="NCBI Taxonomy" id="412755"/>
    <lineage>
        <taxon>unclassified sequences</taxon>
        <taxon>metagenomes</taxon>
        <taxon>ecological metagenomes</taxon>
    </lineage>
</organism>
<dbReference type="EMBL" id="LAZR01027994">
    <property type="protein sequence ID" value="KKL63956.1"/>
    <property type="molecule type" value="Genomic_DNA"/>
</dbReference>
<dbReference type="SUPFAM" id="SSF51182">
    <property type="entry name" value="RmlC-like cupins"/>
    <property type="match status" value="1"/>
</dbReference>
<feature type="non-terminal residue" evidence="2">
    <location>
        <position position="1"/>
    </location>
</feature>
<proteinExistence type="predicted"/>
<gene>
    <name evidence="2" type="ORF">LCGC14_2169940</name>
</gene>
<dbReference type="InterPro" id="IPR011051">
    <property type="entry name" value="RmlC_Cupin_sf"/>
</dbReference>
<reference evidence="2" key="1">
    <citation type="journal article" date="2015" name="Nature">
        <title>Complex archaea that bridge the gap between prokaryotes and eukaryotes.</title>
        <authorList>
            <person name="Spang A."/>
            <person name="Saw J.H."/>
            <person name="Jorgensen S.L."/>
            <person name="Zaremba-Niedzwiedzka K."/>
            <person name="Martijn J."/>
            <person name="Lind A.E."/>
            <person name="van Eijk R."/>
            <person name="Schleper C."/>
            <person name="Guy L."/>
            <person name="Ettema T.J."/>
        </authorList>
    </citation>
    <scope>NUCLEOTIDE SEQUENCE</scope>
</reference>